<dbReference type="Proteomes" id="UP001195483">
    <property type="component" value="Unassembled WGS sequence"/>
</dbReference>
<keyword evidence="1" id="KW-0732">Signal</keyword>
<evidence type="ECO:0000313" key="3">
    <source>
        <dbReference type="Proteomes" id="UP001195483"/>
    </source>
</evidence>
<sequence length="151" mass="17750">MSLLYWLYSIFHFLVCFELNILNQKLLLHLDSTVTRMSKSRGRALNQALSFMRNPSGLQNRKYDNWTPLECICNRRIQNILCRSCGSVFSGRVRKMCPIHPNEIHLMDFVCCPNCKVESLQEIGVCERRMSAEDLNNSLHERRNLQQERLT</sequence>
<comment type="caution">
    <text evidence="2">The sequence shown here is derived from an EMBL/GenBank/DDBJ whole genome shotgun (WGS) entry which is preliminary data.</text>
</comment>
<dbReference type="AlphaFoldDB" id="A0AAE0TJG7"/>
<feature type="signal peptide" evidence="1">
    <location>
        <begin position="1"/>
        <end position="16"/>
    </location>
</feature>
<name>A0AAE0TJG7_9BIVA</name>
<proteinExistence type="predicted"/>
<protein>
    <submittedName>
        <fullName evidence="2">Uncharacterized protein</fullName>
    </submittedName>
</protein>
<evidence type="ECO:0000313" key="2">
    <source>
        <dbReference type="EMBL" id="KAK3611088.1"/>
    </source>
</evidence>
<organism evidence="2 3">
    <name type="scientific">Potamilus streckersoni</name>
    <dbReference type="NCBI Taxonomy" id="2493646"/>
    <lineage>
        <taxon>Eukaryota</taxon>
        <taxon>Metazoa</taxon>
        <taxon>Spiralia</taxon>
        <taxon>Lophotrochozoa</taxon>
        <taxon>Mollusca</taxon>
        <taxon>Bivalvia</taxon>
        <taxon>Autobranchia</taxon>
        <taxon>Heteroconchia</taxon>
        <taxon>Palaeoheterodonta</taxon>
        <taxon>Unionida</taxon>
        <taxon>Unionoidea</taxon>
        <taxon>Unionidae</taxon>
        <taxon>Ambleminae</taxon>
        <taxon>Lampsilini</taxon>
        <taxon>Potamilus</taxon>
    </lineage>
</organism>
<feature type="chain" id="PRO_5041947501" evidence="1">
    <location>
        <begin position="17"/>
        <end position="151"/>
    </location>
</feature>
<evidence type="ECO:0000256" key="1">
    <source>
        <dbReference type="SAM" id="SignalP"/>
    </source>
</evidence>
<reference evidence="2" key="3">
    <citation type="submission" date="2023-05" db="EMBL/GenBank/DDBJ databases">
        <authorList>
            <person name="Smith C.H."/>
        </authorList>
    </citation>
    <scope>NUCLEOTIDE SEQUENCE</scope>
    <source>
        <strain evidence="2">CHS0354</strain>
        <tissue evidence="2">Mantle</tissue>
    </source>
</reference>
<gene>
    <name evidence="2" type="ORF">CHS0354_000093</name>
</gene>
<reference evidence="2" key="2">
    <citation type="journal article" date="2021" name="Genome Biol. Evol.">
        <title>Developing a high-quality reference genome for a parasitic bivalve with doubly uniparental inheritance (Bivalvia: Unionida).</title>
        <authorList>
            <person name="Smith C.H."/>
        </authorList>
    </citation>
    <scope>NUCLEOTIDE SEQUENCE</scope>
    <source>
        <strain evidence="2">CHS0354</strain>
        <tissue evidence="2">Mantle</tissue>
    </source>
</reference>
<accession>A0AAE0TJG7</accession>
<dbReference type="EMBL" id="JAEAOA010000044">
    <property type="protein sequence ID" value="KAK3611088.1"/>
    <property type="molecule type" value="Genomic_DNA"/>
</dbReference>
<keyword evidence="3" id="KW-1185">Reference proteome</keyword>
<reference evidence="2" key="1">
    <citation type="journal article" date="2021" name="Genome Biol. Evol.">
        <title>A High-Quality Reference Genome for a Parasitic Bivalve with Doubly Uniparental Inheritance (Bivalvia: Unionida).</title>
        <authorList>
            <person name="Smith C.H."/>
        </authorList>
    </citation>
    <scope>NUCLEOTIDE SEQUENCE</scope>
    <source>
        <strain evidence="2">CHS0354</strain>
    </source>
</reference>